<feature type="compositionally biased region" description="Polar residues" evidence="1">
    <location>
        <begin position="245"/>
        <end position="254"/>
    </location>
</feature>
<name>A0AAE0XEX7_9PEZI</name>
<sequence length="272" mass="30768">MEVSSSSKSQVITAAATQPPVAQVEVRQETVWIPGWLQSILLPCLPIHTAIGMRLPRTSSRPLNLPSQPESTLDTLRVPVALRVLILWGRLSLQIYRASASLLFIPLFFFVLAWMRIETDQPPFRPHAYRRLQLAGRHPAAHFRQHKATGLLRSRIVLYMWPFSRLSHILTVTVTIPSHNHTRRNTCYPVPAADLGKKGNRGDKERNPGRMDTTERGGQSNASYGSWPVLSAAQASKRHMERQTAWKQQPTSNQQEKKNPSDCLVVFLFLVD</sequence>
<keyword evidence="4" id="KW-1185">Reference proteome</keyword>
<keyword evidence="2" id="KW-0472">Membrane</keyword>
<keyword evidence="2" id="KW-0812">Transmembrane</keyword>
<evidence type="ECO:0000256" key="2">
    <source>
        <dbReference type="SAM" id="Phobius"/>
    </source>
</evidence>
<dbReference type="Proteomes" id="UP001270362">
    <property type="component" value="Unassembled WGS sequence"/>
</dbReference>
<reference evidence="3" key="1">
    <citation type="journal article" date="2023" name="Mol. Phylogenet. Evol.">
        <title>Genome-scale phylogeny and comparative genomics of the fungal order Sordariales.</title>
        <authorList>
            <person name="Hensen N."/>
            <person name="Bonometti L."/>
            <person name="Westerberg I."/>
            <person name="Brannstrom I.O."/>
            <person name="Guillou S."/>
            <person name="Cros-Aarteil S."/>
            <person name="Calhoun S."/>
            <person name="Haridas S."/>
            <person name="Kuo A."/>
            <person name="Mondo S."/>
            <person name="Pangilinan J."/>
            <person name="Riley R."/>
            <person name="LaButti K."/>
            <person name="Andreopoulos B."/>
            <person name="Lipzen A."/>
            <person name="Chen C."/>
            <person name="Yan M."/>
            <person name="Daum C."/>
            <person name="Ng V."/>
            <person name="Clum A."/>
            <person name="Steindorff A."/>
            <person name="Ohm R.A."/>
            <person name="Martin F."/>
            <person name="Silar P."/>
            <person name="Natvig D.O."/>
            <person name="Lalanne C."/>
            <person name="Gautier V."/>
            <person name="Ament-Velasquez S.L."/>
            <person name="Kruys A."/>
            <person name="Hutchinson M.I."/>
            <person name="Powell A.J."/>
            <person name="Barry K."/>
            <person name="Miller A.N."/>
            <person name="Grigoriev I.V."/>
            <person name="Debuchy R."/>
            <person name="Gladieux P."/>
            <person name="Hiltunen Thoren M."/>
            <person name="Johannesson H."/>
        </authorList>
    </citation>
    <scope>NUCLEOTIDE SEQUENCE</scope>
    <source>
        <strain evidence="3">CBS 314.62</strain>
    </source>
</reference>
<feature type="transmembrane region" description="Helical" evidence="2">
    <location>
        <begin position="95"/>
        <end position="115"/>
    </location>
</feature>
<reference evidence="3" key="2">
    <citation type="submission" date="2023-06" db="EMBL/GenBank/DDBJ databases">
        <authorList>
            <consortium name="Lawrence Berkeley National Laboratory"/>
            <person name="Haridas S."/>
            <person name="Hensen N."/>
            <person name="Bonometti L."/>
            <person name="Westerberg I."/>
            <person name="Brannstrom I.O."/>
            <person name="Guillou S."/>
            <person name="Cros-Aarteil S."/>
            <person name="Calhoun S."/>
            <person name="Kuo A."/>
            <person name="Mondo S."/>
            <person name="Pangilinan J."/>
            <person name="Riley R."/>
            <person name="Labutti K."/>
            <person name="Andreopoulos B."/>
            <person name="Lipzen A."/>
            <person name="Chen C."/>
            <person name="Yanf M."/>
            <person name="Daum C."/>
            <person name="Ng V."/>
            <person name="Clum A."/>
            <person name="Steindorff A."/>
            <person name="Ohm R."/>
            <person name="Martin F."/>
            <person name="Silar P."/>
            <person name="Natvig D."/>
            <person name="Lalanne C."/>
            <person name="Gautier V."/>
            <person name="Ament-Velasquez S.L."/>
            <person name="Kruys A."/>
            <person name="Hutchinson M.I."/>
            <person name="Powell A.J."/>
            <person name="Barry K."/>
            <person name="Miller A.N."/>
            <person name="Grigoriev I.V."/>
            <person name="Debuchy R."/>
            <person name="Gladieux P."/>
            <person name="Thoren M.H."/>
            <person name="Johannesson H."/>
        </authorList>
    </citation>
    <scope>NUCLEOTIDE SEQUENCE</scope>
    <source>
        <strain evidence="3">CBS 314.62</strain>
    </source>
</reference>
<organism evidence="3 4">
    <name type="scientific">Podospora appendiculata</name>
    <dbReference type="NCBI Taxonomy" id="314037"/>
    <lineage>
        <taxon>Eukaryota</taxon>
        <taxon>Fungi</taxon>
        <taxon>Dikarya</taxon>
        <taxon>Ascomycota</taxon>
        <taxon>Pezizomycotina</taxon>
        <taxon>Sordariomycetes</taxon>
        <taxon>Sordariomycetidae</taxon>
        <taxon>Sordariales</taxon>
        <taxon>Podosporaceae</taxon>
        <taxon>Podospora</taxon>
    </lineage>
</organism>
<keyword evidence="2" id="KW-1133">Transmembrane helix</keyword>
<feature type="compositionally biased region" description="Basic and acidic residues" evidence="1">
    <location>
        <begin position="195"/>
        <end position="215"/>
    </location>
</feature>
<dbReference type="EMBL" id="JAULSO010000001">
    <property type="protein sequence ID" value="KAK3692135.1"/>
    <property type="molecule type" value="Genomic_DNA"/>
</dbReference>
<proteinExistence type="predicted"/>
<accession>A0AAE0XEX7</accession>
<protein>
    <submittedName>
        <fullName evidence="3">Uncharacterized protein</fullName>
    </submittedName>
</protein>
<evidence type="ECO:0000313" key="4">
    <source>
        <dbReference type="Proteomes" id="UP001270362"/>
    </source>
</evidence>
<evidence type="ECO:0000256" key="1">
    <source>
        <dbReference type="SAM" id="MobiDB-lite"/>
    </source>
</evidence>
<dbReference type="AlphaFoldDB" id="A0AAE0XEX7"/>
<evidence type="ECO:0000313" key="3">
    <source>
        <dbReference type="EMBL" id="KAK3692135.1"/>
    </source>
</evidence>
<gene>
    <name evidence="3" type="ORF">B0T22DRAFT_5102</name>
</gene>
<feature type="region of interest" description="Disordered" evidence="1">
    <location>
        <begin position="187"/>
        <end position="259"/>
    </location>
</feature>
<comment type="caution">
    <text evidence="3">The sequence shown here is derived from an EMBL/GenBank/DDBJ whole genome shotgun (WGS) entry which is preliminary data.</text>
</comment>